<evidence type="ECO:0000256" key="5">
    <source>
        <dbReference type="ARBA" id="ARBA00022989"/>
    </source>
</evidence>
<comment type="similarity">
    <text evidence="2">Belongs to the CD36 family.</text>
</comment>
<sequence length="483" mass="54895">MTKCCQKKCARCAFLTIGCVFITIGVVFALFWGTLYNGILNSELVLTNTSKSYEFWKETPIPMYLKVHLFNWTNAKEVIDSHWKIKPVLDQRGPYVFYEHHIRENITWNQNETISFRQRKIWHFEPSLSNGTLNDTITNVNPVCVVIVNKVKNMPYLVKRAVNAALVVFKESLYVSKTVDELLFTGYHDKILDELHEFNVSLPFDKFAWFYGKNNSVTFDGTFTMHTGKTNLNLLGELTLWNGASNTSAYTNSCSEVKGTTGELWHPVKDFENVQIFASDICGPLPFQHNGSESTCNISGKKFKGTDFAFDNGTKYSEQACFKGKQVIPSGLRDVSKCKFGAPAFISYPHFYLADPVYNESVIGMKPNKSEHESYLVIEGLTGIPLNVNVQLQLNILLEPITDISMFEDIKPTYMPALWFSQVATLTDEYCKLTHLLVAASDLGTYLGWTVFSLGLVFSIIGFIMLYHKKDFDELEEQLIPNQ</sequence>
<proteinExistence type="inferred from homology"/>
<dbReference type="GO" id="GO:0005044">
    <property type="term" value="F:scavenger receptor activity"/>
    <property type="evidence" value="ECO:0007669"/>
    <property type="project" value="TreeGrafter"/>
</dbReference>
<evidence type="ECO:0000256" key="3">
    <source>
        <dbReference type="ARBA" id="ARBA00022475"/>
    </source>
</evidence>
<protein>
    <submittedName>
        <fullName evidence="9">Uncharacterized protein</fullName>
    </submittedName>
</protein>
<dbReference type="PANTHER" id="PTHR11923:SF114">
    <property type="entry name" value="FI02050P-RELATED"/>
    <property type="match status" value="1"/>
</dbReference>
<name>A0AAN7Q6G8_9COLE</name>
<dbReference type="PRINTS" id="PR01609">
    <property type="entry name" value="CD36FAMILY"/>
</dbReference>
<keyword evidence="4 8" id="KW-0812">Transmembrane</keyword>
<dbReference type="Proteomes" id="UP001353858">
    <property type="component" value="Unassembled WGS sequence"/>
</dbReference>
<evidence type="ECO:0000256" key="1">
    <source>
        <dbReference type="ARBA" id="ARBA00004236"/>
    </source>
</evidence>
<comment type="caution">
    <text evidence="9">The sequence shown here is derived from an EMBL/GenBank/DDBJ whole genome shotgun (WGS) entry which is preliminary data.</text>
</comment>
<feature type="transmembrane region" description="Helical" evidence="8">
    <location>
        <begin position="446"/>
        <end position="467"/>
    </location>
</feature>
<dbReference type="InterPro" id="IPR002159">
    <property type="entry name" value="CD36_fam"/>
</dbReference>
<keyword evidence="3" id="KW-1003">Cell membrane</keyword>
<evidence type="ECO:0000256" key="8">
    <source>
        <dbReference type="SAM" id="Phobius"/>
    </source>
</evidence>
<reference evidence="10" key="1">
    <citation type="submission" date="2023-01" db="EMBL/GenBank/DDBJ databases">
        <title>Key to firefly adult light organ development and bioluminescence: homeobox transcription factors regulate luciferase expression and transportation to peroxisome.</title>
        <authorList>
            <person name="Fu X."/>
        </authorList>
    </citation>
    <scope>NUCLEOTIDE SEQUENCE [LARGE SCALE GENOMIC DNA]</scope>
</reference>
<dbReference type="AlphaFoldDB" id="A0AAN7Q6G8"/>
<keyword evidence="6 8" id="KW-0472">Membrane</keyword>
<evidence type="ECO:0000256" key="2">
    <source>
        <dbReference type="ARBA" id="ARBA00010532"/>
    </source>
</evidence>
<dbReference type="EMBL" id="JARPUR010000001">
    <property type="protein sequence ID" value="KAK4887314.1"/>
    <property type="molecule type" value="Genomic_DNA"/>
</dbReference>
<keyword evidence="5 8" id="KW-1133">Transmembrane helix</keyword>
<evidence type="ECO:0000313" key="9">
    <source>
        <dbReference type="EMBL" id="KAK4887314.1"/>
    </source>
</evidence>
<accession>A0AAN7Q6G8</accession>
<dbReference type="PANTHER" id="PTHR11923">
    <property type="entry name" value="SCAVENGER RECEPTOR CLASS B TYPE-1 SR-B1"/>
    <property type="match status" value="1"/>
</dbReference>
<keyword evidence="7" id="KW-0325">Glycoprotein</keyword>
<gene>
    <name evidence="9" type="ORF">RN001_003585</name>
</gene>
<evidence type="ECO:0000256" key="6">
    <source>
        <dbReference type="ARBA" id="ARBA00023136"/>
    </source>
</evidence>
<evidence type="ECO:0000256" key="7">
    <source>
        <dbReference type="ARBA" id="ARBA00023180"/>
    </source>
</evidence>
<dbReference type="Pfam" id="PF01130">
    <property type="entry name" value="CD36"/>
    <property type="match status" value="1"/>
</dbReference>
<dbReference type="GO" id="GO:0005737">
    <property type="term" value="C:cytoplasm"/>
    <property type="evidence" value="ECO:0007669"/>
    <property type="project" value="TreeGrafter"/>
</dbReference>
<organism evidence="9 10">
    <name type="scientific">Aquatica leii</name>
    <dbReference type="NCBI Taxonomy" id="1421715"/>
    <lineage>
        <taxon>Eukaryota</taxon>
        <taxon>Metazoa</taxon>
        <taxon>Ecdysozoa</taxon>
        <taxon>Arthropoda</taxon>
        <taxon>Hexapoda</taxon>
        <taxon>Insecta</taxon>
        <taxon>Pterygota</taxon>
        <taxon>Neoptera</taxon>
        <taxon>Endopterygota</taxon>
        <taxon>Coleoptera</taxon>
        <taxon>Polyphaga</taxon>
        <taxon>Elateriformia</taxon>
        <taxon>Elateroidea</taxon>
        <taxon>Lampyridae</taxon>
        <taxon>Luciolinae</taxon>
        <taxon>Aquatica</taxon>
    </lineage>
</organism>
<dbReference type="GO" id="GO:0005886">
    <property type="term" value="C:plasma membrane"/>
    <property type="evidence" value="ECO:0007669"/>
    <property type="project" value="UniProtKB-SubCell"/>
</dbReference>
<feature type="transmembrane region" description="Helical" evidence="8">
    <location>
        <begin position="12"/>
        <end position="32"/>
    </location>
</feature>
<keyword evidence="10" id="KW-1185">Reference proteome</keyword>
<comment type="subcellular location">
    <subcellularLocation>
        <location evidence="1">Cell membrane</location>
    </subcellularLocation>
</comment>
<evidence type="ECO:0000256" key="4">
    <source>
        <dbReference type="ARBA" id="ARBA00022692"/>
    </source>
</evidence>
<evidence type="ECO:0000313" key="10">
    <source>
        <dbReference type="Proteomes" id="UP001353858"/>
    </source>
</evidence>